<feature type="region of interest" description="Disordered" evidence="1">
    <location>
        <begin position="1"/>
        <end position="64"/>
    </location>
</feature>
<sequence>MLKSVPMTSPTFCADNPTRNLIEGSRGKPPETVITLDLPPPVERPRSPIPIDVQRDPKKGKSHESDIANLDVEGRINISEMDTSMLEVEDTSPAVVIGASTVLPIPSGNDGDQASPSVAGKQATGQKPSFRDIMVGTVVNQMAKKEVLPRPTPEGNEDLYGPWMQVVSRKKKGPTSRNDSGFSSGGLGSNGRSQGSRFNALASLGEGNATGSLKSMVQTQDPIVFLPMETTAVTSLQGVLPASGQENTTSSRSLAAVPKNGEGNKAVSNVVISGKETIVASRDTMVSVRSSLNKDNHVAVRVVDSTVRQTLKERNGRVYQHHFLRLPPRG</sequence>
<protein>
    <submittedName>
        <fullName evidence="2">Uncharacterized protein</fullName>
    </submittedName>
</protein>
<dbReference type="Proteomes" id="UP001396334">
    <property type="component" value="Unassembled WGS sequence"/>
</dbReference>
<organism evidence="2 3">
    <name type="scientific">Hibiscus sabdariffa</name>
    <name type="common">roselle</name>
    <dbReference type="NCBI Taxonomy" id="183260"/>
    <lineage>
        <taxon>Eukaryota</taxon>
        <taxon>Viridiplantae</taxon>
        <taxon>Streptophyta</taxon>
        <taxon>Embryophyta</taxon>
        <taxon>Tracheophyta</taxon>
        <taxon>Spermatophyta</taxon>
        <taxon>Magnoliopsida</taxon>
        <taxon>eudicotyledons</taxon>
        <taxon>Gunneridae</taxon>
        <taxon>Pentapetalae</taxon>
        <taxon>rosids</taxon>
        <taxon>malvids</taxon>
        <taxon>Malvales</taxon>
        <taxon>Malvaceae</taxon>
        <taxon>Malvoideae</taxon>
        <taxon>Hibiscus</taxon>
    </lineage>
</organism>
<feature type="compositionally biased region" description="Polar residues" evidence="1">
    <location>
        <begin position="1"/>
        <end position="11"/>
    </location>
</feature>
<feature type="region of interest" description="Disordered" evidence="1">
    <location>
        <begin position="169"/>
        <end position="194"/>
    </location>
</feature>
<reference evidence="2 3" key="1">
    <citation type="journal article" date="2024" name="G3 (Bethesda)">
        <title>Genome assembly of Hibiscus sabdariffa L. provides insights into metabolisms of medicinal natural products.</title>
        <authorList>
            <person name="Kim T."/>
        </authorList>
    </citation>
    <scope>NUCLEOTIDE SEQUENCE [LARGE SCALE GENOMIC DNA]</scope>
    <source>
        <strain evidence="2">TK-2024</strain>
        <tissue evidence="2">Old leaves</tissue>
    </source>
</reference>
<feature type="region of interest" description="Disordered" evidence="1">
    <location>
        <begin position="106"/>
        <end position="129"/>
    </location>
</feature>
<gene>
    <name evidence="2" type="ORF">V6N11_017046</name>
</gene>
<feature type="compositionally biased region" description="Basic and acidic residues" evidence="1">
    <location>
        <begin position="53"/>
        <end position="64"/>
    </location>
</feature>
<name>A0ABR2TX81_9ROSI</name>
<accession>A0ABR2TX81</accession>
<dbReference type="EMBL" id="JBBPBN010000004">
    <property type="protein sequence ID" value="KAK9041960.1"/>
    <property type="molecule type" value="Genomic_DNA"/>
</dbReference>
<comment type="caution">
    <text evidence="2">The sequence shown here is derived from an EMBL/GenBank/DDBJ whole genome shotgun (WGS) entry which is preliminary data.</text>
</comment>
<proteinExistence type="predicted"/>
<keyword evidence="3" id="KW-1185">Reference proteome</keyword>
<evidence type="ECO:0000313" key="2">
    <source>
        <dbReference type="EMBL" id="KAK9041960.1"/>
    </source>
</evidence>
<evidence type="ECO:0000313" key="3">
    <source>
        <dbReference type="Proteomes" id="UP001396334"/>
    </source>
</evidence>
<evidence type="ECO:0000256" key="1">
    <source>
        <dbReference type="SAM" id="MobiDB-lite"/>
    </source>
</evidence>